<evidence type="ECO:0000313" key="3">
    <source>
        <dbReference type="Proteomes" id="UP001215280"/>
    </source>
</evidence>
<accession>A0AAD7J9K3</accession>
<protein>
    <submittedName>
        <fullName evidence="2">Uncharacterized protein</fullName>
    </submittedName>
</protein>
<dbReference type="Proteomes" id="UP001215280">
    <property type="component" value="Unassembled WGS sequence"/>
</dbReference>
<comment type="caution">
    <text evidence="2">The sequence shown here is derived from an EMBL/GenBank/DDBJ whole genome shotgun (WGS) entry which is preliminary data.</text>
</comment>
<feature type="compositionally biased region" description="Polar residues" evidence="1">
    <location>
        <begin position="23"/>
        <end position="38"/>
    </location>
</feature>
<name>A0AAD7J9K3_9AGAR</name>
<feature type="region of interest" description="Disordered" evidence="1">
    <location>
        <begin position="1"/>
        <end position="38"/>
    </location>
</feature>
<evidence type="ECO:0000256" key="1">
    <source>
        <dbReference type="SAM" id="MobiDB-lite"/>
    </source>
</evidence>
<proteinExistence type="predicted"/>
<keyword evidence="3" id="KW-1185">Reference proteome</keyword>
<gene>
    <name evidence="2" type="ORF">DFH07DRAFT_443140</name>
</gene>
<reference evidence="2" key="1">
    <citation type="submission" date="2023-03" db="EMBL/GenBank/DDBJ databases">
        <title>Massive genome expansion in bonnet fungi (Mycena s.s.) driven by repeated elements and novel gene families across ecological guilds.</title>
        <authorList>
            <consortium name="Lawrence Berkeley National Laboratory"/>
            <person name="Harder C.B."/>
            <person name="Miyauchi S."/>
            <person name="Viragh M."/>
            <person name="Kuo A."/>
            <person name="Thoen E."/>
            <person name="Andreopoulos B."/>
            <person name="Lu D."/>
            <person name="Skrede I."/>
            <person name="Drula E."/>
            <person name="Henrissat B."/>
            <person name="Morin E."/>
            <person name="Kohler A."/>
            <person name="Barry K."/>
            <person name="LaButti K."/>
            <person name="Morin E."/>
            <person name="Salamov A."/>
            <person name="Lipzen A."/>
            <person name="Mereny Z."/>
            <person name="Hegedus B."/>
            <person name="Baldrian P."/>
            <person name="Stursova M."/>
            <person name="Weitz H."/>
            <person name="Taylor A."/>
            <person name="Grigoriev I.V."/>
            <person name="Nagy L.G."/>
            <person name="Martin F."/>
            <person name="Kauserud H."/>
        </authorList>
    </citation>
    <scope>NUCLEOTIDE SEQUENCE</scope>
    <source>
        <strain evidence="2">CBHHK188m</strain>
    </source>
</reference>
<organism evidence="2 3">
    <name type="scientific">Mycena maculata</name>
    <dbReference type="NCBI Taxonomy" id="230809"/>
    <lineage>
        <taxon>Eukaryota</taxon>
        <taxon>Fungi</taxon>
        <taxon>Dikarya</taxon>
        <taxon>Basidiomycota</taxon>
        <taxon>Agaricomycotina</taxon>
        <taxon>Agaricomycetes</taxon>
        <taxon>Agaricomycetidae</taxon>
        <taxon>Agaricales</taxon>
        <taxon>Marasmiineae</taxon>
        <taxon>Mycenaceae</taxon>
        <taxon>Mycena</taxon>
    </lineage>
</organism>
<sequence length="197" mass="21484">MTQTSSSNENTKLLSPSPPPLVNQASRPNRNSSLSGGANMMSTFRNVYQLVHGVGENVRGTVLGAIDDWENSGERKHHDIAQQGKAEMDEAYRRLWGTTGTPSSSTVPRPEPTGYTTGYDAAPPTYQATGVAGNGYTHIVLLTPNVLWNILHLTQQALADSVTRLDHVLARVNETHDEIWLAMYDCTLAADFTTWGS</sequence>
<dbReference type="EMBL" id="JARJLG010000051">
    <property type="protein sequence ID" value="KAJ7759776.1"/>
    <property type="molecule type" value="Genomic_DNA"/>
</dbReference>
<dbReference type="AlphaFoldDB" id="A0AAD7J9K3"/>
<evidence type="ECO:0000313" key="2">
    <source>
        <dbReference type="EMBL" id="KAJ7759776.1"/>
    </source>
</evidence>
<feature type="compositionally biased region" description="Polar residues" evidence="1">
    <location>
        <begin position="1"/>
        <end position="14"/>
    </location>
</feature>